<protein>
    <submittedName>
        <fullName evidence="1">Uncharacterized protein</fullName>
    </submittedName>
</protein>
<accession>A0A7Z2V717</accession>
<organism evidence="1 3">
    <name type="scientific">Xanthomonas campestris pv. badrii</name>
    <dbReference type="NCBI Taxonomy" id="149696"/>
    <lineage>
        <taxon>Bacteria</taxon>
        <taxon>Pseudomonadati</taxon>
        <taxon>Pseudomonadota</taxon>
        <taxon>Gammaproteobacteria</taxon>
        <taxon>Lysobacterales</taxon>
        <taxon>Lysobacteraceae</taxon>
        <taxon>Xanthomonas</taxon>
    </lineage>
</organism>
<dbReference type="AlphaFoldDB" id="A0A7Z2V717"/>
<gene>
    <name evidence="1" type="ORF">HG421_09435</name>
    <name evidence="2" type="ORF">HG421_09440</name>
</gene>
<dbReference type="EMBL" id="CP051651">
    <property type="protein sequence ID" value="QJD66265.1"/>
    <property type="molecule type" value="Genomic_DNA"/>
</dbReference>
<dbReference type="RefSeq" id="WP_168968108.1">
    <property type="nucleotide sequence ID" value="NZ_CP051651.1"/>
</dbReference>
<reference evidence="1 3" key="1">
    <citation type="submission" date="2020-04" db="EMBL/GenBank/DDBJ databases">
        <title>Genome-Wide Identification of 5-Methylcytosine Sites in Bacterial Genomes By High-Throughput Sequencing of MspJI Restriction Fragments.</title>
        <authorList>
            <person name="Wu V."/>
        </authorList>
    </citation>
    <scope>NUCLEOTIDE SEQUENCE [LARGE SCALE GENOMIC DNA]</scope>
    <source>
        <strain evidence="1 3">NEB122</strain>
    </source>
</reference>
<dbReference type="EMBL" id="CP051651">
    <property type="protein sequence ID" value="QJD66266.1"/>
    <property type="molecule type" value="Genomic_DNA"/>
</dbReference>
<dbReference type="Proteomes" id="UP000503498">
    <property type="component" value="Chromosome"/>
</dbReference>
<sequence length="52" mass="5890">MTTLLDNTLTHLETLVAFDTRNPPRAMGWLDAARLRADFFSRVREKVARSAG</sequence>
<proteinExistence type="predicted"/>
<evidence type="ECO:0000313" key="2">
    <source>
        <dbReference type="EMBL" id="QJD66266.1"/>
    </source>
</evidence>
<evidence type="ECO:0000313" key="3">
    <source>
        <dbReference type="Proteomes" id="UP000503498"/>
    </source>
</evidence>
<evidence type="ECO:0000313" key="1">
    <source>
        <dbReference type="EMBL" id="QJD66265.1"/>
    </source>
</evidence>
<reference evidence="1 3" key="2">
    <citation type="submission" date="2020-04" db="EMBL/GenBank/DDBJ databases">
        <authorList>
            <person name="Fomenkov A."/>
            <person name="Anton B.P."/>
            <person name="Roberts R.J."/>
        </authorList>
    </citation>
    <scope>NUCLEOTIDE SEQUENCE [LARGE SCALE GENOMIC DNA]</scope>
    <source>
        <strain evidence="1 3">NEB122</strain>
    </source>
</reference>
<name>A0A7Z2V717_XANCA</name>